<evidence type="ECO:0000256" key="1">
    <source>
        <dbReference type="SAM" id="Coils"/>
    </source>
</evidence>
<evidence type="ECO:0000256" key="2">
    <source>
        <dbReference type="SAM" id="MobiDB-lite"/>
    </source>
</evidence>
<name>A0A9P1DAE0_9DINO</name>
<dbReference type="Proteomes" id="UP001152797">
    <property type="component" value="Unassembled WGS sequence"/>
</dbReference>
<organism evidence="3">
    <name type="scientific">Cladocopium goreaui</name>
    <dbReference type="NCBI Taxonomy" id="2562237"/>
    <lineage>
        <taxon>Eukaryota</taxon>
        <taxon>Sar</taxon>
        <taxon>Alveolata</taxon>
        <taxon>Dinophyceae</taxon>
        <taxon>Suessiales</taxon>
        <taxon>Symbiodiniaceae</taxon>
        <taxon>Cladocopium</taxon>
    </lineage>
</organism>
<dbReference type="EMBL" id="CAMXCT010003669">
    <property type="protein sequence ID" value="CAI4005699.1"/>
    <property type="molecule type" value="Genomic_DNA"/>
</dbReference>
<dbReference type="EMBL" id="CAMXCT020003669">
    <property type="protein sequence ID" value="CAL1159074.1"/>
    <property type="molecule type" value="Genomic_DNA"/>
</dbReference>
<feature type="region of interest" description="Disordered" evidence="2">
    <location>
        <begin position="1"/>
        <end position="23"/>
    </location>
</feature>
<sequence length="198" mass="21150">MQRLPAWRSLPRRPTSGARAAAAAATQAESATALFSTFEADPKVDRSTMSGTCSPKQAALQALSSRTPPRSVSVAEAVSCFKEKANASLQSYLAFDPQAQVPNKDQHVQDVKAKVSFSHFSPAPRSLVSPAPLRGVEPVAVASQTDQALSEAHHDTADEVTKHLMQARDKIEAVEREFAQIMSELAAYGQCANQADGC</sequence>
<evidence type="ECO:0000313" key="6">
    <source>
        <dbReference type="Proteomes" id="UP001152797"/>
    </source>
</evidence>
<protein>
    <submittedName>
        <fullName evidence="5">Retrovirus-related Pol polyprotein from type-1 retrotransposable element R2</fullName>
    </submittedName>
</protein>
<reference evidence="3" key="1">
    <citation type="submission" date="2022-10" db="EMBL/GenBank/DDBJ databases">
        <authorList>
            <person name="Chen Y."/>
            <person name="Dougan E. K."/>
            <person name="Chan C."/>
            <person name="Rhodes N."/>
            <person name="Thang M."/>
        </authorList>
    </citation>
    <scope>NUCLEOTIDE SEQUENCE</scope>
</reference>
<evidence type="ECO:0000313" key="4">
    <source>
        <dbReference type="EMBL" id="CAL1159074.1"/>
    </source>
</evidence>
<proteinExistence type="predicted"/>
<evidence type="ECO:0000313" key="5">
    <source>
        <dbReference type="EMBL" id="CAL4793011.1"/>
    </source>
</evidence>
<dbReference type="AlphaFoldDB" id="A0A9P1DAE0"/>
<keyword evidence="6" id="KW-1185">Reference proteome</keyword>
<evidence type="ECO:0000313" key="3">
    <source>
        <dbReference type="EMBL" id="CAI4005699.1"/>
    </source>
</evidence>
<keyword evidence="1" id="KW-0175">Coiled coil</keyword>
<comment type="caution">
    <text evidence="3">The sequence shown here is derived from an EMBL/GenBank/DDBJ whole genome shotgun (WGS) entry which is preliminary data.</text>
</comment>
<dbReference type="EMBL" id="CAMXCT030003669">
    <property type="protein sequence ID" value="CAL4793011.1"/>
    <property type="molecule type" value="Genomic_DNA"/>
</dbReference>
<gene>
    <name evidence="3" type="ORF">C1SCF055_LOCUS31403</name>
</gene>
<feature type="coiled-coil region" evidence="1">
    <location>
        <begin position="157"/>
        <end position="184"/>
    </location>
</feature>
<accession>A0A9P1DAE0</accession>
<dbReference type="OrthoDB" id="449145at2759"/>
<reference evidence="4" key="2">
    <citation type="submission" date="2024-04" db="EMBL/GenBank/DDBJ databases">
        <authorList>
            <person name="Chen Y."/>
            <person name="Shah S."/>
            <person name="Dougan E. K."/>
            <person name="Thang M."/>
            <person name="Chan C."/>
        </authorList>
    </citation>
    <scope>NUCLEOTIDE SEQUENCE [LARGE SCALE GENOMIC DNA]</scope>
</reference>